<protein>
    <recommendedName>
        <fullName evidence="2">SPW repeat-containing integral membrane domain-containing protein</fullName>
    </recommendedName>
</protein>
<feature type="transmembrane region" description="Helical" evidence="1">
    <location>
        <begin position="69"/>
        <end position="89"/>
    </location>
</feature>
<dbReference type="Pfam" id="PF03779">
    <property type="entry name" value="SPW"/>
    <property type="match status" value="1"/>
</dbReference>
<feature type="domain" description="SPW repeat-containing integral membrane" evidence="2">
    <location>
        <begin position="9"/>
        <end position="111"/>
    </location>
</feature>
<accession>A0A2S1R4I6</accession>
<evidence type="ECO:0000313" key="3">
    <source>
        <dbReference type="EMBL" id="AWH91208.1"/>
    </source>
</evidence>
<proteinExistence type="predicted"/>
<gene>
    <name evidence="3" type="ORF">A6035_02400</name>
</gene>
<dbReference type="OrthoDB" id="3638638at2"/>
<sequence length="132" mass="13858">MHVLPSRIHTIIGLLVGVVLIAAPWIFGFADVGAAMWTAIVIGVVIVLSELTTTSPASPVKLVPMRIHVWMDVLVGLVLAVSPWIFGFADNDANVWVPHLVVGIAVIGYALITRTDDAAAARAPRAGTTTAA</sequence>
<dbReference type="AlphaFoldDB" id="A0A2S1R4I6"/>
<dbReference type="RefSeq" id="WP_108846473.1">
    <property type="nucleotide sequence ID" value="NZ_CP015449.1"/>
</dbReference>
<keyword evidence="4" id="KW-1185">Reference proteome</keyword>
<evidence type="ECO:0000313" key="4">
    <source>
        <dbReference type="Proteomes" id="UP000244928"/>
    </source>
</evidence>
<keyword evidence="1" id="KW-0472">Membrane</keyword>
<feature type="transmembrane region" description="Helical" evidence="1">
    <location>
        <begin position="12"/>
        <end position="30"/>
    </location>
</feature>
<feature type="transmembrane region" description="Helical" evidence="1">
    <location>
        <begin position="36"/>
        <end position="57"/>
    </location>
</feature>
<dbReference type="InterPro" id="IPR005530">
    <property type="entry name" value="SPW"/>
</dbReference>
<name>A0A2S1R4I6_9ACTN</name>
<evidence type="ECO:0000256" key="1">
    <source>
        <dbReference type="SAM" id="Phobius"/>
    </source>
</evidence>
<dbReference type="EMBL" id="CP015449">
    <property type="protein sequence ID" value="AWH91208.1"/>
    <property type="molecule type" value="Genomic_DNA"/>
</dbReference>
<keyword evidence="1" id="KW-0812">Transmembrane</keyword>
<evidence type="ECO:0000259" key="2">
    <source>
        <dbReference type="Pfam" id="PF03779"/>
    </source>
</evidence>
<organism evidence="3 4">
    <name type="scientific">Dietzia lutea</name>
    <dbReference type="NCBI Taxonomy" id="546160"/>
    <lineage>
        <taxon>Bacteria</taxon>
        <taxon>Bacillati</taxon>
        <taxon>Actinomycetota</taxon>
        <taxon>Actinomycetes</taxon>
        <taxon>Mycobacteriales</taxon>
        <taxon>Dietziaceae</taxon>
        <taxon>Dietzia</taxon>
    </lineage>
</organism>
<reference evidence="3 4" key="1">
    <citation type="submission" date="2016-04" db="EMBL/GenBank/DDBJ databases">
        <title>Complete genome sequence of Dietzia lutea YIM 80766T, a strain isolated from desert soil in Egypt.</title>
        <authorList>
            <person name="Zhao J."/>
            <person name="Hu B."/>
            <person name="Geng S."/>
            <person name="Nie Y."/>
            <person name="Tang Y."/>
        </authorList>
    </citation>
    <scope>NUCLEOTIDE SEQUENCE [LARGE SCALE GENOMIC DNA]</scope>
    <source>
        <strain evidence="3 4">YIM 80766</strain>
    </source>
</reference>
<dbReference type="Proteomes" id="UP000244928">
    <property type="component" value="Chromosome"/>
</dbReference>
<keyword evidence="1" id="KW-1133">Transmembrane helix</keyword>
<dbReference type="KEGG" id="dlu:A6035_02400"/>
<feature type="transmembrane region" description="Helical" evidence="1">
    <location>
        <begin position="95"/>
        <end position="112"/>
    </location>
</feature>